<dbReference type="PANTHER" id="PTHR31465">
    <property type="entry name" value="PROTEIN RTA1-RELATED"/>
    <property type="match status" value="1"/>
</dbReference>
<comment type="subcellular location">
    <subcellularLocation>
        <location evidence="1">Membrane</location>
        <topology evidence="1">Multi-pass membrane protein</topology>
    </subcellularLocation>
</comment>
<evidence type="ECO:0000256" key="2">
    <source>
        <dbReference type="ARBA" id="ARBA00022692"/>
    </source>
</evidence>
<feature type="transmembrane region" description="Helical" evidence="5">
    <location>
        <begin position="155"/>
        <end position="179"/>
    </location>
</feature>
<dbReference type="STRING" id="1036612.A0A1L9T6B9"/>
<feature type="transmembrane region" description="Helical" evidence="5">
    <location>
        <begin position="234"/>
        <end position="254"/>
    </location>
</feature>
<evidence type="ECO:0000256" key="1">
    <source>
        <dbReference type="ARBA" id="ARBA00004141"/>
    </source>
</evidence>
<dbReference type="Pfam" id="PF04479">
    <property type="entry name" value="RTA1"/>
    <property type="match status" value="1"/>
</dbReference>
<dbReference type="Proteomes" id="UP000184356">
    <property type="component" value="Unassembled WGS sequence"/>
</dbReference>
<dbReference type="EMBL" id="KV878593">
    <property type="protein sequence ID" value="OJJ54999.1"/>
    <property type="molecule type" value="Genomic_DNA"/>
</dbReference>
<evidence type="ECO:0000313" key="7">
    <source>
        <dbReference type="Proteomes" id="UP000184356"/>
    </source>
</evidence>
<evidence type="ECO:0000256" key="5">
    <source>
        <dbReference type="SAM" id="Phobius"/>
    </source>
</evidence>
<evidence type="ECO:0000256" key="4">
    <source>
        <dbReference type="ARBA" id="ARBA00023136"/>
    </source>
</evidence>
<reference evidence="7" key="1">
    <citation type="journal article" date="2017" name="Genome Biol.">
        <title>Comparative genomics reveals high biological diversity and specific adaptations in the industrially and medically important fungal genus Aspergillus.</title>
        <authorList>
            <person name="de Vries R.P."/>
            <person name="Riley R."/>
            <person name="Wiebenga A."/>
            <person name="Aguilar-Osorio G."/>
            <person name="Amillis S."/>
            <person name="Uchima C.A."/>
            <person name="Anderluh G."/>
            <person name="Asadollahi M."/>
            <person name="Askin M."/>
            <person name="Barry K."/>
            <person name="Battaglia E."/>
            <person name="Bayram O."/>
            <person name="Benocci T."/>
            <person name="Braus-Stromeyer S.A."/>
            <person name="Caldana C."/>
            <person name="Canovas D."/>
            <person name="Cerqueira G.C."/>
            <person name="Chen F."/>
            <person name="Chen W."/>
            <person name="Choi C."/>
            <person name="Clum A."/>
            <person name="Dos Santos R.A."/>
            <person name="Damasio A.R."/>
            <person name="Diallinas G."/>
            <person name="Emri T."/>
            <person name="Fekete E."/>
            <person name="Flipphi M."/>
            <person name="Freyberg S."/>
            <person name="Gallo A."/>
            <person name="Gournas C."/>
            <person name="Habgood R."/>
            <person name="Hainaut M."/>
            <person name="Harispe M.L."/>
            <person name="Henrissat B."/>
            <person name="Hilden K.S."/>
            <person name="Hope R."/>
            <person name="Hossain A."/>
            <person name="Karabika E."/>
            <person name="Karaffa L."/>
            <person name="Karanyi Z."/>
            <person name="Krasevec N."/>
            <person name="Kuo A."/>
            <person name="Kusch H."/>
            <person name="LaButti K."/>
            <person name="Lagendijk E.L."/>
            <person name="Lapidus A."/>
            <person name="Levasseur A."/>
            <person name="Lindquist E."/>
            <person name="Lipzen A."/>
            <person name="Logrieco A.F."/>
            <person name="MacCabe A."/>
            <person name="Maekelae M.R."/>
            <person name="Malavazi I."/>
            <person name="Melin P."/>
            <person name="Meyer V."/>
            <person name="Mielnichuk N."/>
            <person name="Miskei M."/>
            <person name="Molnar A.P."/>
            <person name="Mule G."/>
            <person name="Ngan C.Y."/>
            <person name="Orejas M."/>
            <person name="Orosz E."/>
            <person name="Ouedraogo J.P."/>
            <person name="Overkamp K.M."/>
            <person name="Park H.-S."/>
            <person name="Perrone G."/>
            <person name="Piumi F."/>
            <person name="Punt P.J."/>
            <person name="Ram A.F."/>
            <person name="Ramon A."/>
            <person name="Rauscher S."/>
            <person name="Record E."/>
            <person name="Riano-Pachon D.M."/>
            <person name="Robert V."/>
            <person name="Roehrig J."/>
            <person name="Ruller R."/>
            <person name="Salamov A."/>
            <person name="Salih N.S."/>
            <person name="Samson R.A."/>
            <person name="Sandor E."/>
            <person name="Sanguinetti M."/>
            <person name="Schuetze T."/>
            <person name="Sepcic K."/>
            <person name="Shelest E."/>
            <person name="Sherlock G."/>
            <person name="Sophianopoulou V."/>
            <person name="Squina F.M."/>
            <person name="Sun H."/>
            <person name="Susca A."/>
            <person name="Todd R.B."/>
            <person name="Tsang A."/>
            <person name="Unkles S.E."/>
            <person name="van de Wiele N."/>
            <person name="van Rossen-Uffink D."/>
            <person name="Oliveira J.V."/>
            <person name="Vesth T.C."/>
            <person name="Visser J."/>
            <person name="Yu J.-H."/>
            <person name="Zhou M."/>
            <person name="Andersen M.R."/>
            <person name="Archer D.B."/>
            <person name="Baker S.E."/>
            <person name="Benoit I."/>
            <person name="Brakhage A.A."/>
            <person name="Braus G.H."/>
            <person name="Fischer R."/>
            <person name="Frisvad J.C."/>
            <person name="Goldman G.H."/>
            <person name="Houbraken J."/>
            <person name="Oakley B."/>
            <person name="Pocsi I."/>
            <person name="Scazzocchio C."/>
            <person name="Seiboth B."/>
            <person name="vanKuyk P.A."/>
            <person name="Wortman J."/>
            <person name="Dyer P.S."/>
            <person name="Grigoriev I.V."/>
        </authorList>
    </citation>
    <scope>NUCLEOTIDE SEQUENCE [LARGE SCALE GENOMIC DNA]</scope>
    <source>
        <strain evidence="7">CBS 593.65</strain>
    </source>
</reference>
<feature type="transmembrane region" description="Helical" evidence="5">
    <location>
        <begin position="15"/>
        <end position="34"/>
    </location>
</feature>
<proteinExistence type="predicted"/>
<dbReference type="OrthoDB" id="3358017at2759"/>
<dbReference type="PANTHER" id="PTHR31465:SF1">
    <property type="entry name" value="PROTEIN RTA1-RELATED"/>
    <property type="match status" value="1"/>
</dbReference>
<feature type="transmembrane region" description="Helical" evidence="5">
    <location>
        <begin position="41"/>
        <end position="58"/>
    </location>
</feature>
<protein>
    <recommendedName>
        <fullName evidence="8">RTA1 domain protein</fullName>
    </recommendedName>
</protein>
<keyword evidence="3 5" id="KW-1133">Transmembrane helix</keyword>
<name>A0A1L9T6B9_9EURO</name>
<feature type="transmembrane region" description="Helical" evidence="5">
    <location>
        <begin position="200"/>
        <end position="219"/>
    </location>
</feature>
<dbReference type="GO" id="GO:0016020">
    <property type="term" value="C:membrane"/>
    <property type="evidence" value="ECO:0007669"/>
    <property type="project" value="UniProtKB-SubCell"/>
</dbReference>
<evidence type="ECO:0000256" key="3">
    <source>
        <dbReference type="ARBA" id="ARBA00022989"/>
    </source>
</evidence>
<dbReference type="GeneID" id="63759622"/>
<evidence type="ECO:0008006" key="8">
    <source>
        <dbReference type="Google" id="ProtNLM"/>
    </source>
</evidence>
<dbReference type="InterPro" id="IPR007568">
    <property type="entry name" value="RTA1"/>
</dbReference>
<organism evidence="6 7">
    <name type="scientific">Aspergillus sydowii CBS 593.65</name>
    <dbReference type="NCBI Taxonomy" id="1036612"/>
    <lineage>
        <taxon>Eukaryota</taxon>
        <taxon>Fungi</taxon>
        <taxon>Dikarya</taxon>
        <taxon>Ascomycota</taxon>
        <taxon>Pezizomycotina</taxon>
        <taxon>Eurotiomycetes</taxon>
        <taxon>Eurotiomycetidae</taxon>
        <taxon>Eurotiales</taxon>
        <taxon>Aspergillaceae</taxon>
        <taxon>Aspergillus</taxon>
        <taxon>Aspergillus subgen. Nidulantes</taxon>
    </lineage>
</organism>
<keyword evidence="4 5" id="KW-0472">Membrane</keyword>
<gene>
    <name evidence="6" type="ORF">ASPSYDRAFT_184424</name>
</gene>
<keyword evidence="7" id="KW-1185">Reference proteome</keyword>
<accession>A0A1L9T6B9</accession>
<feature type="transmembrane region" description="Helical" evidence="5">
    <location>
        <begin position="119"/>
        <end position="143"/>
    </location>
</feature>
<keyword evidence="2 5" id="KW-0812">Transmembrane</keyword>
<sequence length="286" mass="32090">MSAVDFQLYRYDPSVGAAVFFVILFILGSGLHTYQMIPTRTWFFIPFVVGGHLEWIGYIGRAMSGTEERPFFSLGPYILQTLLLLIAPTLYAASIYMALGRIVLATDGEAYCWIRRKWLTKIFLLGDIISFIMQGAGGGIMTSGTLSAVTTGENIIIVGLVVQLIFFSVFMYTSVRFHLRMRKALSRKVLHTQPPWERHIHALYAGSLLIFVRCAFRLVEYAQGNDGYLVSHEAYLYIFDALLMALTMAVFAWVHPSEINAIINPGNKVVRGVIRIGPAVGERLSY</sequence>
<dbReference type="VEuPathDB" id="FungiDB:ASPSYDRAFT_184424"/>
<dbReference type="AlphaFoldDB" id="A0A1L9T6B9"/>
<feature type="transmembrane region" description="Helical" evidence="5">
    <location>
        <begin position="78"/>
        <end position="99"/>
    </location>
</feature>
<evidence type="ECO:0000313" key="6">
    <source>
        <dbReference type="EMBL" id="OJJ54999.1"/>
    </source>
</evidence>
<dbReference type="RefSeq" id="XP_040698805.1">
    <property type="nucleotide sequence ID" value="XM_040843549.1"/>
</dbReference>